<dbReference type="Proteomes" id="UP000323597">
    <property type="component" value="Chromosome D10"/>
</dbReference>
<gene>
    <name evidence="1" type="ORF">E1A91_D10G156200v1</name>
</gene>
<proteinExistence type="predicted"/>
<evidence type="ECO:0000313" key="2">
    <source>
        <dbReference type="Proteomes" id="UP000323597"/>
    </source>
</evidence>
<accession>A0A5D2T7J3</accession>
<protein>
    <submittedName>
        <fullName evidence="1">Uncharacterized protein</fullName>
    </submittedName>
</protein>
<evidence type="ECO:0000313" key="1">
    <source>
        <dbReference type="EMBL" id="TYI61197.1"/>
    </source>
</evidence>
<sequence length="73" mass="8203">MPSTIHLFPNSFSTVYPIENPITNPHPYPINMTFQTDKPSIHKSSPSFCGSICEPTSLHFFVKGTPHNLVFPM</sequence>
<reference evidence="1 2" key="1">
    <citation type="submission" date="2019-07" db="EMBL/GenBank/DDBJ databases">
        <title>WGS assembly of Gossypium mustelinum.</title>
        <authorList>
            <person name="Chen Z.J."/>
            <person name="Sreedasyam A."/>
            <person name="Ando A."/>
            <person name="Song Q."/>
            <person name="De L."/>
            <person name="Hulse-Kemp A."/>
            <person name="Ding M."/>
            <person name="Ye W."/>
            <person name="Kirkbride R."/>
            <person name="Jenkins J."/>
            <person name="Plott C."/>
            <person name="Lovell J."/>
            <person name="Lin Y.-M."/>
            <person name="Vaughn R."/>
            <person name="Liu B."/>
            <person name="Li W."/>
            <person name="Simpson S."/>
            <person name="Scheffler B."/>
            <person name="Saski C."/>
            <person name="Grover C."/>
            <person name="Hu G."/>
            <person name="Conover J."/>
            <person name="Carlson J."/>
            <person name="Shu S."/>
            <person name="Boston L."/>
            <person name="Williams M."/>
            <person name="Peterson D."/>
            <person name="Mcgee K."/>
            <person name="Jones D."/>
            <person name="Wendel J."/>
            <person name="Stelly D."/>
            <person name="Grimwood J."/>
            <person name="Schmutz J."/>
        </authorList>
    </citation>
    <scope>NUCLEOTIDE SEQUENCE [LARGE SCALE GENOMIC DNA]</scope>
    <source>
        <strain evidence="1">1408120.09</strain>
    </source>
</reference>
<dbReference type="EMBL" id="CM017658">
    <property type="protein sequence ID" value="TYI61197.1"/>
    <property type="molecule type" value="Genomic_DNA"/>
</dbReference>
<organism evidence="1 2">
    <name type="scientific">Gossypium mustelinum</name>
    <name type="common">Cotton</name>
    <name type="synonym">Gossypium caicoense</name>
    <dbReference type="NCBI Taxonomy" id="34275"/>
    <lineage>
        <taxon>Eukaryota</taxon>
        <taxon>Viridiplantae</taxon>
        <taxon>Streptophyta</taxon>
        <taxon>Embryophyta</taxon>
        <taxon>Tracheophyta</taxon>
        <taxon>Spermatophyta</taxon>
        <taxon>Magnoliopsida</taxon>
        <taxon>eudicotyledons</taxon>
        <taxon>Gunneridae</taxon>
        <taxon>Pentapetalae</taxon>
        <taxon>rosids</taxon>
        <taxon>malvids</taxon>
        <taxon>Malvales</taxon>
        <taxon>Malvaceae</taxon>
        <taxon>Malvoideae</taxon>
        <taxon>Gossypium</taxon>
    </lineage>
</organism>
<name>A0A5D2T7J3_GOSMU</name>
<dbReference type="AlphaFoldDB" id="A0A5D2T7J3"/>
<keyword evidence="2" id="KW-1185">Reference proteome</keyword>